<evidence type="ECO:0000259" key="3">
    <source>
        <dbReference type="SMART" id="SM01001"/>
    </source>
</evidence>
<dbReference type="RefSeq" id="WP_101300268.1">
    <property type="nucleotide sequence ID" value="NZ_CP025197.1"/>
</dbReference>
<dbReference type="EMBL" id="NEMB01000003">
    <property type="protein sequence ID" value="PQQ67170.1"/>
    <property type="molecule type" value="Genomic_DNA"/>
</dbReference>
<evidence type="ECO:0000313" key="4">
    <source>
        <dbReference type="EMBL" id="AUG57186.1"/>
    </source>
</evidence>
<reference evidence="4 6" key="1">
    <citation type="submission" date="2017-12" db="EMBL/GenBank/DDBJ databases">
        <title>Complete genome sequence of Herbivorax saccincola GGR1, a novel Cellulosome-producing hydrolytic bacterium in a thermophilic biogas plant, established by Illumina and Nanopore MinION sequencing.</title>
        <authorList>
            <person name="Pechtl A."/>
            <person name="Ruckert C."/>
            <person name="Koeck D.E."/>
            <person name="Maus I."/>
            <person name="Winkler A."/>
            <person name="Kalinowski J."/>
            <person name="Puhler A."/>
            <person name="Schwarz W.W."/>
            <person name="Zverlov V.V."/>
            <person name="Schluter A."/>
            <person name="Liebl W."/>
        </authorList>
    </citation>
    <scope>NUCLEOTIDE SEQUENCE [LARGE SCALE GENOMIC DNA]</scope>
    <source>
        <strain evidence="4">GGR1</strain>
        <strain evidence="6">SR1</strain>
    </source>
</reference>
<dbReference type="PANTHER" id="PTHR23046:SF2">
    <property type="entry name" value="PHOSPHORIBOSYLAMINOIMIDAZOLE CARBOXYLASE"/>
    <property type="match status" value="1"/>
</dbReference>
<dbReference type="GO" id="GO:0034023">
    <property type="term" value="F:5-(carboxyamino)imidazole ribonucleotide mutase activity"/>
    <property type="evidence" value="ECO:0007669"/>
    <property type="project" value="UniProtKB-EC"/>
</dbReference>
<dbReference type="InterPro" id="IPR000031">
    <property type="entry name" value="PurE_dom"/>
</dbReference>
<dbReference type="EMBL" id="CP025197">
    <property type="protein sequence ID" value="AUG57186.1"/>
    <property type="molecule type" value="Genomic_DNA"/>
</dbReference>
<protein>
    <submittedName>
        <fullName evidence="4">N5-carboxyaminoimidazole ribonucleotide mutase</fullName>
        <ecNumber evidence="4">5.4.99.18</ecNumber>
    </submittedName>
</protein>
<reference evidence="5 7" key="2">
    <citation type="journal article" date="2018" name="Syst. Appl. Microbiol.">
        <title>Characterization and high-quality draft genome sequence of Herbivorax saccincola A7, an anaerobic, alkaliphilic, thermophilic, cellulolytic, and xylanolytic bacterium.</title>
        <authorList>
            <person name="Aikawa S."/>
            <person name="Baramee S."/>
            <person name="Sermsathanaswadi J."/>
            <person name="Thianheng P."/>
            <person name="Tachaapaikoon C."/>
            <person name="Shikata A."/>
            <person name="Waeonukul R."/>
            <person name="Pason P."/>
            <person name="Ratanakhanokchai K."/>
            <person name="Kosugi A."/>
        </authorList>
    </citation>
    <scope>NUCLEOTIDE SEQUENCE [LARGE SCALE GENOMIC DNA]</scope>
    <source>
        <strain evidence="5 7">A7</strain>
    </source>
</reference>
<dbReference type="SMART" id="SM01001">
    <property type="entry name" value="AIRC"/>
    <property type="match status" value="1"/>
</dbReference>
<sequence length="166" mass="18295">MTETRATKVAIVTETDINIFQDCTELLNEFDVEVLINSNLDASKDAVEYVQNAESEGVGVIVAGYKKGSNFAESLAKVTNIPVIAVPIKQENDKGLDLLSSMLNGEESVPVATVAVNGIKNAALLAVQILSTSCRELREKMKNYKNDLKEMVEERDKLLRQQYEAK</sequence>
<dbReference type="KEGG" id="hsc:HVS_06300"/>
<dbReference type="Gene3D" id="3.40.50.1970">
    <property type="match status" value="1"/>
</dbReference>
<dbReference type="OrthoDB" id="9791908at2"/>
<evidence type="ECO:0000313" key="7">
    <source>
        <dbReference type="Proteomes" id="UP000239720"/>
    </source>
</evidence>
<keyword evidence="2" id="KW-0175">Coiled coil</keyword>
<dbReference type="Pfam" id="PF00731">
    <property type="entry name" value="AIRC"/>
    <property type="match status" value="1"/>
</dbReference>
<dbReference type="GO" id="GO:0006189">
    <property type="term" value="P:'de novo' IMP biosynthetic process"/>
    <property type="evidence" value="ECO:0007669"/>
    <property type="project" value="InterPro"/>
</dbReference>
<feature type="coiled-coil region" evidence="2">
    <location>
        <begin position="127"/>
        <end position="161"/>
    </location>
</feature>
<accession>A0A2K9E6S7</accession>
<dbReference type="InterPro" id="IPR024694">
    <property type="entry name" value="PurE_prokaryotes"/>
</dbReference>
<evidence type="ECO:0000313" key="5">
    <source>
        <dbReference type="EMBL" id="PQQ67170.1"/>
    </source>
</evidence>
<dbReference type="PANTHER" id="PTHR23046">
    <property type="entry name" value="PHOSPHORIBOSYLAMINOIMIDAZOLE CARBOXYLASE CATALYTIC SUBUNIT"/>
    <property type="match status" value="1"/>
</dbReference>
<evidence type="ECO:0000256" key="1">
    <source>
        <dbReference type="ARBA" id="ARBA00022755"/>
    </source>
</evidence>
<proteinExistence type="predicted"/>
<evidence type="ECO:0000313" key="6">
    <source>
        <dbReference type="Proteomes" id="UP000233534"/>
    </source>
</evidence>
<dbReference type="Proteomes" id="UP000239720">
    <property type="component" value="Unassembled WGS sequence"/>
</dbReference>
<organism evidence="4 6">
    <name type="scientific">Acetivibrio saccincola</name>
    <dbReference type="NCBI Taxonomy" id="1677857"/>
    <lineage>
        <taxon>Bacteria</taxon>
        <taxon>Bacillati</taxon>
        <taxon>Bacillota</taxon>
        <taxon>Clostridia</taxon>
        <taxon>Eubacteriales</taxon>
        <taxon>Oscillospiraceae</taxon>
        <taxon>Acetivibrio</taxon>
    </lineage>
</organism>
<name>A0A2K9E6S7_9FIRM</name>
<dbReference type="AlphaFoldDB" id="A0A2K9E6S7"/>
<keyword evidence="1" id="KW-0658">Purine biosynthesis</keyword>
<dbReference type="SUPFAM" id="SSF52255">
    <property type="entry name" value="N5-CAIR mutase (phosphoribosylaminoimidazole carboxylase, PurE)"/>
    <property type="match status" value="1"/>
</dbReference>
<dbReference type="Proteomes" id="UP000233534">
    <property type="component" value="Chromosome"/>
</dbReference>
<dbReference type="EC" id="5.4.99.18" evidence="4"/>
<gene>
    <name evidence="4" type="primary">purE1</name>
    <name evidence="5" type="ORF">B9R14_10715</name>
    <name evidence="4" type="ORF">HVS_06300</name>
</gene>
<keyword evidence="4" id="KW-0413">Isomerase</keyword>
<keyword evidence="6" id="KW-1185">Reference proteome</keyword>
<feature type="domain" description="PurE" evidence="3">
    <location>
        <begin position="7"/>
        <end position="152"/>
    </location>
</feature>
<evidence type="ECO:0000256" key="2">
    <source>
        <dbReference type="SAM" id="Coils"/>
    </source>
</evidence>